<evidence type="ECO:0000256" key="2">
    <source>
        <dbReference type="ARBA" id="ARBA00004401"/>
    </source>
</evidence>
<protein>
    <recommendedName>
        <fullName evidence="7">Penicillin-binding protein 1A</fullName>
        <ecNumber evidence="24">2.4.99.28</ecNumber>
        <ecNumber evidence="6">3.4.16.4</ecNumber>
    </recommendedName>
</protein>
<dbReference type="PANTHER" id="PTHR32282">
    <property type="entry name" value="BINDING PROTEIN TRANSPEPTIDASE, PUTATIVE-RELATED"/>
    <property type="match status" value="1"/>
</dbReference>
<dbReference type="GO" id="GO:0006508">
    <property type="term" value="P:proteolysis"/>
    <property type="evidence" value="ECO:0007669"/>
    <property type="project" value="UniProtKB-KW"/>
</dbReference>
<proteinExistence type="inferred from homology"/>
<dbReference type="GO" id="GO:0008658">
    <property type="term" value="F:penicillin binding"/>
    <property type="evidence" value="ECO:0007669"/>
    <property type="project" value="InterPro"/>
</dbReference>
<dbReference type="FunFam" id="1.10.3810.10:FF:000001">
    <property type="entry name" value="Penicillin-binding protein 1A"/>
    <property type="match status" value="1"/>
</dbReference>
<sequence>MVKRHKKTQPKTFKKVAIILSSLLVIGFVVLMGVSLAIIKNSPKLDVNQILNLSEPSVLYDDENNLMDAVVTPQQRTVISFSSMPQNLKNAFVSIEDERFYKHRGVDLKRLIGVILIDIKSKFVKSSSIQGASTITQQLVRSIFLSPEVSYKRKLQEIYLSLQLEQKLDKNQILGAYMNTIFLGGRALGVEAASKQYFGKSAKDLNLIESAFIAGMPQSPSVYYPYSPASKKNPSIYLDRTSTVIKKMYENGYISQSQYESAINDIAAGKLDLQPEPTVNNGYNNEWFTVSVINSVKKDLKAQYNYSDDEIENLLMYDGLKIHTTMDKNLQQSTQNILDNSSVLQASSLDKNGIVQPQAAAVVMDYHSGEVKALVGGRGTQPARSFNRAASENYLRPSGSSIKPLTVYSPAIDSKKFTAASIFEDSPLSDDVSYKYTTNGEPYQPKDDTYIGGNMTLRTAITHSINLVAVKLEDKLGLKTAADYAEKFGITLDNDDRSSIAALSLGELHHGVNPLIMSAAYGVFGNSGVYTSPKLYTKVEDRNGKVLLENKTKTKKVLSPQSAYVMYDMLKGPVSAEGTAPSANFGNMPVRGKTGTSGDSKNLWFCGLTPYYSAAVWIGNDDNTAINGSINSNSAAKLWASIMTPFHKGLPVKDIKMPSGVVAQSICSKSGKLPVPACYTDPQGSKVYTEFFISGTVPTDNCDMHNSWNIFDYIPKAKDKTNNNKINEGKNAGNTEENDTNLNRGNGNSNNNSNDDTNSSDVDIEPPDDTPSKIPNTDN</sequence>
<dbReference type="GO" id="GO:0008360">
    <property type="term" value="P:regulation of cell shape"/>
    <property type="evidence" value="ECO:0007669"/>
    <property type="project" value="UniProtKB-KW"/>
</dbReference>
<name>A0A2T0BLK2_9CLOT</name>
<evidence type="ECO:0000256" key="1">
    <source>
        <dbReference type="ARBA" id="ARBA00002624"/>
    </source>
</evidence>
<dbReference type="InterPro" id="IPR001264">
    <property type="entry name" value="Glyco_trans_51"/>
</dbReference>
<comment type="similarity">
    <text evidence="5">In the N-terminal section; belongs to the glycosyltransferase 51 family.</text>
</comment>
<feature type="transmembrane region" description="Helical" evidence="28">
    <location>
        <begin position="16"/>
        <end position="39"/>
    </location>
</feature>
<keyword evidence="16" id="KW-0735">Signal-anchor</keyword>
<reference evidence="31 32" key="1">
    <citation type="submission" date="2018-03" db="EMBL/GenBank/DDBJ databases">
        <title>Genome sequence of Clostridium luticellarii DSM 29923.</title>
        <authorList>
            <person name="Poehlein A."/>
            <person name="Daniel R."/>
        </authorList>
    </citation>
    <scope>NUCLEOTIDE SEQUENCE [LARGE SCALE GENOMIC DNA]</scope>
    <source>
        <strain evidence="31 32">DSM 29923</strain>
    </source>
</reference>
<keyword evidence="22" id="KW-0961">Cell wall biogenesis/degradation</keyword>
<comment type="caution">
    <text evidence="31">The sequence shown here is derived from an EMBL/GenBank/DDBJ whole genome shotgun (WGS) entry which is preliminary data.</text>
</comment>
<comment type="subcellular location">
    <subcellularLocation>
        <location evidence="2">Cell membrane</location>
        <topology evidence="2">Single-pass type II membrane protein</topology>
    </subcellularLocation>
</comment>
<dbReference type="OrthoDB" id="9766909at2"/>
<dbReference type="UniPathway" id="UPA00219"/>
<evidence type="ECO:0000256" key="15">
    <source>
        <dbReference type="ARBA" id="ARBA00022960"/>
    </source>
</evidence>
<evidence type="ECO:0000256" key="11">
    <source>
        <dbReference type="ARBA" id="ARBA00022676"/>
    </source>
</evidence>
<comment type="pathway">
    <text evidence="3">Cell wall biogenesis; peptidoglycan biosynthesis.</text>
</comment>
<dbReference type="AlphaFoldDB" id="A0A2T0BLK2"/>
<keyword evidence="17" id="KW-0573">Peptidoglycan synthesis</keyword>
<evidence type="ECO:0000259" key="30">
    <source>
        <dbReference type="Pfam" id="PF00912"/>
    </source>
</evidence>
<dbReference type="Gene3D" id="3.40.710.10">
    <property type="entry name" value="DD-peptidase/beta-lactamase superfamily"/>
    <property type="match status" value="1"/>
</dbReference>
<feature type="compositionally biased region" description="Low complexity" evidence="27">
    <location>
        <begin position="740"/>
        <end position="761"/>
    </location>
</feature>
<dbReference type="EC" id="2.4.99.28" evidence="24"/>
<feature type="region of interest" description="Disordered" evidence="27">
    <location>
        <begin position="719"/>
        <end position="779"/>
    </location>
</feature>
<comment type="catalytic activity">
    <reaction evidence="23">
        <text>Preferential cleavage: (Ac)2-L-Lys-D-Ala-|-D-Ala. Also transpeptidation of peptidyl-alanyl moieties that are N-acyl substituents of D-alanine.</text>
        <dbReference type="EC" id="3.4.16.4"/>
    </reaction>
</comment>
<evidence type="ECO:0000256" key="26">
    <source>
        <dbReference type="ARBA" id="ARBA00060592"/>
    </source>
</evidence>
<feature type="domain" description="Penicillin-binding protein transpeptidase" evidence="29">
    <location>
        <begin position="360"/>
        <end position="617"/>
    </location>
</feature>
<keyword evidence="13 28" id="KW-0812">Transmembrane</keyword>
<keyword evidence="9" id="KW-0121">Carboxypeptidase</keyword>
<comment type="catalytic activity">
    <reaction evidence="25">
        <text>[GlcNAc-(1-&gt;4)-Mur2Ac(oyl-L-Ala-gamma-D-Glu-L-Lys-D-Ala-D-Ala)](n)-di-trans,octa-cis-undecaprenyl diphosphate + beta-D-GlcNAc-(1-&gt;4)-Mur2Ac(oyl-L-Ala-gamma-D-Glu-L-Lys-D-Ala-D-Ala)-di-trans,octa-cis-undecaprenyl diphosphate = [GlcNAc-(1-&gt;4)-Mur2Ac(oyl-L-Ala-gamma-D-Glu-L-Lys-D-Ala-D-Ala)](n+1)-di-trans,octa-cis-undecaprenyl diphosphate + di-trans,octa-cis-undecaprenyl diphosphate + H(+)</text>
        <dbReference type="Rhea" id="RHEA:23708"/>
        <dbReference type="Rhea" id="RHEA-COMP:9602"/>
        <dbReference type="Rhea" id="RHEA-COMP:9603"/>
        <dbReference type="ChEBI" id="CHEBI:15378"/>
        <dbReference type="ChEBI" id="CHEBI:58405"/>
        <dbReference type="ChEBI" id="CHEBI:60033"/>
        <dbReference type="ChEBI" id="CHEBI:78435"/>
        <dbReference type="EC" id="2.4.99.28"/>
    </reaction>
</comment>
<dbReference type="NCBIfam" id="TIGR02074">
    <property type="entry name" value="PBP_1a_fam"/>
    <property type="match status" value="1"/>
</dbReference>
<keyword evidence="11" id="KW-0328">Glycosyltransferase</keyword>
<dbReference type="InterPro" id="IPR050396">
    <property type="entry name" value="Glycosyltr_51/Transpeptidase"/>
</dbReference>
<dbReference type="GO" id="GO:0030288">
    <property type="term" value="C:outer membrane-bounded periplasmic space"/>
    <property type="evidence" value="ECO:0007669"/>
    <property type="project" value="TreeGrafter"/>
</dbReference>
<keyword evidence="32" id="KW-1185">Reference proteome</keyword>
<evidence type="ECO:0000313" key="31">
    <source>
        <dbReference type="EMBL" id="PRR84768.1"/>
    </source>
</evidence>
<keyword evidence="12" id="KW-0808">Transferase</keyword>
<keyword evidence="15" id="KW-0133">Cell shape</keyword>
<evidence type="ECO:0000256" key="6">
    <source>
        <dbReference type="ARBA" id="ARBA00012448"/>
    </source>
</evidence>
<comment type="similarity">
    <text evidence="4">In the C-terminal section; belongs to the transpeptidase family.</text>
</comment>
<keyword evidence="10" id="KW-0645">Protease</keyword>
<evidence type="ECO:0000256" key="10">
    <source>
        <dbReference type="ARBA" id="ARBA00022670"/>
    </source>
</evidence>
<dbReference type="SUPFAM" id="SSF53955">
    <property type="entry name" value="Lysozyme-like"/>
    <property type="match status" value="1"/>
</dbReference>
<evidence type="ECO:0000256" key="17">
    <source>
        <dbReference type="ARBA" id="ARBA00022984"/>
    </source>
</evidence>
<evidence type="ECO:0000256" key="18">
    <source>
        <dbReference type="ARBA" id="ARBA00022989"/>
    </source>
</evidence>
<dbReference type="InterPro" id="IPR036950">
    <property type="entry name" value="PBP_transglycosylase"/>
</dbReference>
<dbReference type="GO" id="GO:0008955">
    <property type="term" value="F:peptidoglycan glycosyltransferase activity"/>
    <property type="evidence" value="ECO:0007669"/>
    <property type="project" value="UniProtKB-EC"/>
</dbReference>
<organism evidence="31 32">
    <name type="scientific">Clostridium luticellarii</name>
    <dbReference type="NCBI Taxonomy" id="1691940"/>
    <lineage>
        <taxon>Bacteria</taxon>
        <taxon>Bacillati</taxon>
        <taxon>Bacillota</taxon>
        <taxon>Clostridia</taxon>
        <taxon>Eubacteriales</taxon>
        <taxon>Clostridiaceae</taxon>
        <taxon>Clostridium</taxon>
    </lineage>
</organism>
<dbReference type="SUPFAM" id="SSF56601">
    <property type="entry name" value="beta-lactamase/transpeptidase-like"/>
    <property type="match status" value="1"/>
</dbReference>
<evidence type="ECO:0000256" key="4">
    <source>
        <dbReference type="ARBA" id="ARBA00007090"/>
    </source>
</evidence>
<dbReference type="InterPro" id="IPR023346">
    <property type="entry name" value="Lysozyme-like_dom_sf"/>
</dbReference>
<dbReference type="Proteomes" id="UP000237798">
    <property type="component" value="Unassembled WGS sequence"/>
</dbReference>
<dbReference type="Gene3D" id="1.10.3810.10">
    <property type="entry name" value="Biosynthetic peptidoglycan transglycosylase-like"/>
    <property type="match status" value="1"/>
</dbReference>
<evidence type="ECO:0000256" key="9">
    <source>
        <dbReference type="ARBA" id="ARBA00022645"/>
    </source>
</evidence>
<dbReference type="RefSeq" id="WP_106009857.1">
    <property type="nucleotide sequence ID" value="NZ_JALCPJ010000004.1"/>
</dbReference>
<evidence type="ECO:0000256" key="24">
    <source>
        <dbReference type="ARBA" id="ARBA00044770"/>
    </source>
</evidence>
<evidence type="ECO:0000256" key="3">
    <source>
        <dbReference type="ARBA" id="ARBA00004752"/>
    </source>
</evidence>
<evidence type="ECO:0000256" key="14">
    <source>
        <dbReference type="ARBA" id="ARBA00022801"/>
    </source>
</evidence>
<dbReference type="InterPro" id="IPR001460">
    <property type="entry name" value="PCN-bd_Tpept"/>
</dbReference>
<evidence type="ECO:0000313" key="32">
    <source>
        <dbReference type="Proteomes" id="UP000237798"/>
    </source>
</evidence>
<dbReference type="Pfam" id="PF00905">
    <property type="entry name" value="Transpeptidase"/>
    <property type="match status" value="1"/>
</dbReference>
<evidence type="ECO:0000256" key="21">
    <source>
        <dbReference type="ARBA" id="ARBA00023268"/>
    </source>
</evidence>
<dbReference type="GO" id="GO:0005886">
    <property type="term" value="C:plasma membrane"/>
    <property type="evidence" value="ECO:0007669"/>
    <property type="project" value="UniProtKB-SubCell"/>
</dbReference>
<evidence type="ECO:0000256" key="13">
    <source>
        <dbReference type="ARBA" id="ARBA00022692"/>
    </source>
</evidence>
<evidence type="ECO:0000256" key="7">
    <source>
        <dbReference type="ARBA" id="ARBA00018638"/>
    </source>
</evidence>
<dbReference type="Pfam" id="PF00912">
    <property type="entry name" value="Transgly"/>
    <property type="match status" value="1"/>
</dbReference>
<evidence type="ECO:0000256" key="16">
    <source>
        <dbReference type="ARBA" id="ARBA00022968"/>
    </source>
</evidence>
<evidence type="ECO:0000256" key="5">
    <source>
        <dbReference type="ARBA" id="ARBA00007739"/>
    </source>
</evidence>
<keyword evidence="8" id="KW-1003">Cell membrane</keyword>
<dbReference type="GO" id="GO:0046677">
    <property type="term" value="P:response to antibiotic"/>
    <property type="evidence" value="ECO:0007669"/>
    <property type="project" value="UniProtKB-KW"/>
</dbReference>
<evidence type="ECO:0000256" key="20">
    <source>
        <dbReference type="ARBA" id="ARBA00023251"/>
    </source>
</evidence>
<dbReference type="EC" id="3.4.16.4" evidence="6"/>
<evidence type="ECO:0000256" key="25">
    <source>
        <dbReference type="ARBA" id="ARBA00049902"/>
    </source>
</evidence>
<evidence type="ECO:0000256" key="12">
    <source>
        <dbReference type="ARBA" id="ARBA00022679"/>
    </source>
</evidence>
<dbReference type="GO" id="GO:0009002">
    <property type="term" value="F:serine-type D-Ala-D-Ala carboxypeptidase activity"/>
    <property type="evidence" value="ECO:0007669"/>
    <property type="project" value="UniProtKB-EC"/>
</dbReference>
<evidence type="ECO:0000256" key="19">
    <source>
        <dbReference type="ARBA" id="ARBA00023136"/>
    </source>
</evidence>
<keyword evidence="21" id="KW-0511">Multifunctional enzyme</keyword>
<evidence type="ECO:0000259" key="29">
    <source>
        <dbReference type="Pfam" id="PF00905"/>
    </source>
</evidence>
<comment type="function">
    <text evidence="1">Cell wall formation. Synthesis of cross-linked peptidoglycan from the lipid intermediates. The enzyme has a penicillin-insensitive transglycosylase N-terminal domain (formation of linear glycan strands) and a penicillin-sensitive transpeptidase C-terminal domain (cross-linking of the peptide subunits).</text>
</comment>
<keyword evidence="19 28" id="KW-0472">Membrane</keyword>
<accession>A0A2T0BLK2</accession>
<evidence type="ECO:0000256" key="8">
    <source>
        <dbReference type="ARBA" id="ARBA00022475"/>
    </source>
</evidence>
<evidence type="ECO:0000256" key="23">
    <source>
        <dbReference type="ARBA" id="ARBA00034000"/>
    </source>
</evidence>
<gene>
    <name evidence="31" type="primary">ponA</name>
    <name evidence="31" type="ORF">CLLU_22330</name>
</gene>
<evidence type="ECO:0000256" key="22">
    <source>
        <dbReference type="ARBA" id="ARBA00023316"/>
    </source>
</evidence>
<dbReference type="GO" id="GO:0009252">
    <property type="term" value="P:peptidoglycan biosynthetic process"/>
    <property type="evidence" value="ECO:0007669"/>
    <property type="project" value="UniProtKB-UniPathway"/>
</dbReference>
<keyword evidence="20" id="KW-0046">Antibiotic resistance</keyword>
<dbReference type="InterPro" id="IPR012338">
    <property type="entry name" value="Beta-lactam/transpept-like"/>
</dbReference>
<dbReference type="GO" id="GO:0071555">
    <property type="term" value="P:cell wall organization"/>
    <property type="evidence" value="ECO:0007669"/>
    <property type="project" value="UniProtKB-KW"/>
</dbReference>
<keyword evidence="18 28" id="KW-1133">Transmembrane helix</keyword>
<dbReference type="EMBL" id="PVXP01000033">
    <property type="protein sequence ID" value="PRR84768.1"/>
    <property type="molecule type" value="Genomic_DNA"/>
</dbReference>
<evidence type="ECO:0000256" key="27">
    <source>
        <dbReference type="SAM" id="MobiDB-lite"/>
    </source>
</evidence>
<feature type="domain" description="Glycosyl transferase family 51" evidence="30">
    <location>
        <begin position="68"/>
        <end position="248"/>
    </location>
</feature>
<evidence type="ECO:0000256" key="28">
    <source>
        <dbReference type="SAM" id="Phobius"/>
    </source>
</evidence>
<comment type="pathway">
    <text evidence="26">Glycan biosynthesis.</text>
</comment>
<keyword evidence="14" id="KW-0378">Hydrolase</keyword>
<dbReference type="PANTHER" id="PTHR32282:SF11">
    <property type="entry name" value="PENICILLIN-BINDING PROTEIN 1B"/>
    <property type="match status" value="1"/>
</dbReference>